<dbReference type="InterPro" id="IPR003386">
    <property type="entry name" value="LACT/PDAT_acylTrfase"/>
</dbReference>
<dbReference type="PANTHER" id="PTHR11440">
    <property type="entry name" value="LECITHIN-CHOLESTEROL ACYLTRANSFERASE-RELATED"/>
    <property type="match status" value="1"/>
</dbReference>
<feature type="compositionally biased region" description="Low complexity" evidence="1">
    <location>
        <begin position="181"/>
        <end position="194"/>
    </location>
</feature>
<dbReference type="EMBL" id="RHLC01000042">
    <property type="protein sequence ID" value="TPP41680.1"/>
    <property type="molecule type" value="Genomic_DNA"/>
</dbReference>
<dbReference type="AlphaFoldDB" id="A0A504X6D9"/>
<dbReference type="VEuPathDB" id="TriTrypDB:LDHU3_09.1340"/>
<dbReference type="InterPro" id="IPR000535">
    <property type="entry name" value="MSP_dom"/>
</dbReference>
<keyword evidence="3" id="KW-0012">Acyltransferase</keyword>
<evidence type="ECO:0000259" key="2">
    <source>
        <dbReference type="Pfam" id="PF00635"/>
    </source>
</evidence>
<name>A0A504X6D9_LEIDO</name>
<dbReference type="GO" id="GO:0008374">
    <property type="term" value="F:O-acyltransferase activity"/>
    <property type="evidence" value="ECO:0007669"/>
    <property type="project" value="InterPro"/>
</dbReference>
<dbReference type="InterPro" id="IPR029058">
    <property type="entry name" value="AB_hydrolase_fold"/>
</dbReference>
<evidence type="ECO:0000256" key="1">
    <source>
        <dbReference type="SAM" id="MobiDB-lite"/>
    </source>
</evidence>
<dbReference type="InterPro" id="IPR008962">
    <property type="entry name" value="PapD-like_sf"/>
</dbReference>
<sequence>MDVRAPNIIVNPEKFELVLHANEDCTFELTNVGYEAIIYRVRTTAPLRYYLKHSKGVVKGNSSAKITIFLNQKTFAEGLPVGVRYTKDTFRVECAVLGEQDVIEAHGANLANLIQKKKDANASSVVQKYISGSAGEKSSSGRKSMTAEQMEQNTLNEKRRRNVSGGQLAMKDTKGSGNKVARAASSAAGSAASSPRKGQVRYRRTLQGQRAETDGKSSEGVVAATQARRVAPVVQSAALMHIETSIDAMHRPPPVEVSPSNPRVSAARRYAPSVVGGQHHHRGQHKGLSASGQPKSRWMRLRSFMFGREEFVDFDNAFASPTDSAKVTDSQRRTARMIERLPLPSWMKHNLFDVVDFLTRRRVHLVVLILAVLMFVIAPEGVMEDVAGSFTVDEDARPGLTFFKKYNRGDTYLPRRHPVVIMPGFITGALEVWETSLPCARQKSFFSGFRQRMFGPQMIYLILSDPQCWLDMFSMNKKTGMDRDDTKVRADSGFASVDYFVPGYWVWAKVLINLADIGYDPQSMAVVTYDWRLSPGKAHERDGFFYQVRNSLRFLCQKNRKRAVVISHSYGATVALAFFRWAEQRESGFMDRHVAYYVNVGGVAMGVGKAASALLLGDARDTLNIQWAARKMFDTFISQEARYGLSRSWSCLVSMLPRGCEEAWPGLTVLPNGTALGTRGTAELIRGECQRSGHEDCVRQIDSFLETIDDLPSLPQAPNTTVACLYGVGLPAEAGYYLMWNPDEANIETPYVGNSSVFNNNTSHGVRMSDGDDTVPLMSLAYMCRAVNGWRRNVGRVVTREFNHSVSGASSLNLRGGKLSAKHVDILGNYEMLEIILKIASGIDEEGVEKPENDEFNYTNADTGETSTLQRRVHDRIYSDVDFIIRSNLRSCLRKKNKPIKPIESYEDDDEFAWSGTSKSSWQQR</sequence>
<evidence type="ECO:0000313" key="3">
    <source>
        <dbReference type="EMBL" id="TPP41680.1"/>
    </source>
</evidence>
<dbReference type="VEuPathDB" id="TriTrypDB:LdBPK_091110.1"/>
<gene>
    <name evidence="3" type="ORF">CGC21_36825</name>
</gene>
<dbReference type="Pfam" id="PF00635">
    <property type="entry name" value="Motile_Sperm"/>
    <property type="match status" value="1"/>
</dbReference>
<dbReference type="GO" id="GO:0006629">
    <property type="term" value="P:lipid metabolic process"/>
    <property type="evidence" value="ECO:0007669"/>
    <property type="project" value="InterPro"/>
</dbReference>
<feature type="compositionally biased region" description="Polar residues" evidence="1">
    <location>
        <begin position="136"/>
        <end position="155"/>
    </location>
</feature>
<dbReference type="Gene3D" id="3.40.50.1820">
    <property type="entry name" value="alpha/beta hydrolase"/>
    <property type="match status" value="1"/>
</dbReference>
<dbReference type="VEuPathDB" id="TriTrypDB:LdCL_090017600"/>
<dbReference type="VEuPathDB" id="TriTrypDB:LdBPK_091100.1"/>
<dbReference type="Proteomes" id="UP000318447">
    <property type="component" value="Unassembled WGS sequence"/>
</dbReference>
<dbReference type="Gene3D" id="2.60.40.10">
    <property type="entry name" value="Immunoglobulins"/>
    <property type="match status" value="1"/>
</dbReference>
<proteinExistence type="predicted"/>
<feature type="region of interest" description="Disordered" evidence="1">
    <location>
        <begin position="132"/>
        <end position="223"/>
    </location>
</feature>
<comment type="caution">
    <text evidence="3">The sequence shown here is derived from an EMBL/GenBank/DDBJ whole genome shotgun (WGS) entry which is preliminary data.</text>
</comment>
<keyword evidence="3" id="KW-0808">Transferase</keyword>
<feature type="domain" description="MSP" evidence="2">
    <location>
        <begin position="19"/>
        <end position="98"/>
    </location>
</feature>
<accession>A0A504X6D9</accession>
<dbReference type="VEuPathDB" id="TriTrypDB:LdCL_090017700"/>
<organism evidence="3 4">
    <name type="scientific">Leishmania donovani</name>
    <dbReference type="NCBI Taxonomy" id="5661"/>
    <lineage>
        <taxon>Eukaryota</taxon>
        <taxon>Discoba</taxon>
        <taxon>Euglenozoa</taxon>
        <taxon>Kinetoplastea</taxon>
        <taxon>Metakinetoplastina</taxon>
        <taxon>Trypanosomatida</taxon>
        <taxon>Trypanosomatidae</taxon>
        <taxon>Leishmaniinae</taxon>
        <taxon>Leishmania</taxon>
    </lineage>
</organism>
<dbReference type="SUPFAM" id="SSF49354">
    <property type="entry name" value="PapD-like"/>
    <property type="match status" value="1"/>
</dbReference>
<feature type="region of interest" description="Disordered" evidence="1">
    <location>
        <begin position="272"/>
        <end position="292"/>
    </location>
</feature>
<dbReference type="SUPFAM" id="SSF53474">
    <property type="entry name" value="alpha/beta-Hydrolases"/>
    <property type="match status" value="1"/>
</dbReference>
<protein>
    <submittedName>
        <fullName evidence="3">Lecithin:cholesterol acyltransferase family protein</fullName>
    </submittedName>
</protein>
<dbReference type="Pfam" id="PF02450">
    <property type="entry name" value="LCAT"/>
    <property type="match status" value="2"/>
</dbReference>
<reference evidence="4" key="1">
    <citation type="submission" date="2019-02" db="EMBL/GenBank/DDBJ databases">
        <title>FDA dAtabase for Regulatory Grade micrObial Sequences (FDA-ARGOS): Supporting development and validation of Infectious Disease Dx tests.</title>
        <authorList>
            <person name="Duncan R."/>
            <person name="Fisher C."/>
            <person name="Tallon L."/>
            <person name="Sadzewicz L."/>
            <person name="Sengamalay N."/>
            <person name="Ott S."/>
            <person name="Godinez A."/>
            <person name="Nagaraj S."/>
            <person name="Vavikolanu K."/>
            <person name="Nadendla S."/>
            <person name="Aluvathingal J."/>
            <person name="Sichtig H."/>
        </authorList>
    </citation>
    <scope>NUCLEOTIDE SEQUENCE [LARGE SCALE GENOMIC DNA]</scope>
    <source>
        <strain evidence="4">FDAARGOS_361</strain>
    </source>
</reference>
<dbReference type="InterPro" id="IPR013783">
    <property type="entry name" value="Ig-like_fold"/>
</dbReference>
<evidence type="ECO:0000313" key="4">
    <source>
        <dbReference type="Proteomes" id="UP000318447"/>
    </source>
</evidence>